<evidence type="ECO:0000256" key="1">
    <source>
        <dbReference type="SAM" id="MobiDB-lite"/>
    </source>
</evidence>
<dbReference type="AlphaFoldDB" id="A0A431VLZ2"/>
<accession>A0A431VLZ2</accession>
<evidence type="ECO:0000313" key="3">
    <source>
        <dbReference type="Proteomes" id="UP000277007"/>
    </source>
</evidence>
<sequence>MSSTTAASTAPTLTPPAAESRPCDPARRVVFSVTADADPGTLPRVLELVAKRGLVPHTLASRLTGDSLLIDLEVVGMVRAESDHVGNCLRQIPMVAQVVVAEASALAAAAE</sequence>
<feature type="region of interest" description="Disordered" evidence="1">
    <location>
        <begin position="1"/>
        <end position="23"/>
    </location>
</feature>
<comment type="caution">
    <text evidence="2">The sequence shown here is derived from an EMBL/GenBank/DDBJ whole genome shotgun (WGS) entry which is preliminary data.</text>
</comment>
<dbReference type="OrthoDB" id="7062678at2"/>
<dbReference type="RefSeq" id="WP_126611898.1">
    <property type="nucleotide sequence ID" value="NZ_JBHUCY010000010.1"/>
</dbReference>
<gene>
    <name evidence="2" type="ORF">EJ903_02730</name>
</gene>
<evidence type="ECO:0008006" key="4">
    <source>
        <dbReference type="Google" id="ProtNLM"/>
    </source>
</evidence>
<evidence type="ECO:0000313" key="2">
    <source>
        <dbReference type="EMBL" id="RTR23468.1"/>
    </source>
</evidence>
<keyword evidence="3" id="KW-1185">Reference proteome</keyword>
<name>A0A431VLZ2_9PROT</name>
<protein>
    <recommendedName>
        <fullName evidence="4">ACT domain-containing protein</fullName>
    </recommendedName>
</protein>
<reference evidence="2 3" key="1">
    <citation type="submission" date="2018-12" db="EMBL/GenBank/DDBJ databases">
        <authorList>
            <person name="Yang Y."/>
        </authorList>
    </citation>
    <scope>NUCLEOTIDE SEQUENCE [LARGE SCALE GENOMIC DNA]</scope>
    <source>
        <strain evidence="2 3">L-25-5w-1</strain>
    </source>
</reference>
<organism evidence="2 3">
    <name type="scientific">Azospirillum griseum</name>
    <dbReference type="NCBI Taxonomy" id="2496639"/>
    <lineage>
        <taxon>Bacteria</taxon>
        <taxon>Pseudomonadati</taxon>
        <taxon>Pseudomonadota</taxon>
        <taxon>Alphaproteobacteria</taxon>
        <taxon>Rhodospirillales</taxon>
        <taxon>Azospirillaceae</taxon>
        <taxon>Azospirillum</taxon>
    </lineage>
</organism>
<proteinExistence type="predicted"/>
<feature type="compositionally biased region" description="Low complexity" evidence="1">
    <location>
        <begin position="1"/>
        <end position="18"/>
    </location>
</feature>
<dbReference type="EMBL" id="RXMA01000002">
    <property type="protein sequence ID" value="RTR23468.1"/>
    <property type="molecule type" value="Genomic_DNA"/>
</dbReference>
<dbReference type="Proteomes" id="UP000277007">
    <property type="component" value="Unassembled WGS sequence"/>
</dbReference>